<evidence type="ECO:0000313" key="2">
    <source>
        <dbReference type="Proteomes" id="UP000176786"/>
    </source>
</evidence>
<proteinExistence type="predicted"/>
<dbReference type="AlphaFoldDB" id="A0A1F5P4W1"/>
<accession>A0A1F5P4W1</accession>
<gene>
    <name evidence="1" type="ORF">A3J48_02095</name>
</gene>
<dbReference type="EMBL" id="MFES01000032">
    <property type="protein sequence ID" value="OGE84882.1"/>
    <property type="molecule type" value="Genomic_DNA"/>
</dbReference>
<protein>
    <submittedName>
        <fullName evidence="1">Uncharacterized protein</fullName>
    </submittedName>
</protein>
<reference evidence="1 2" key="1">
    <citation type="journal article" date="2016" name="Nat. Commun.">
        <title>Thousands of microbial genomes shed light on interconnected biogeochemical processes in an aquifer system.</title>
        <authorList>
            <person name="Anantharaman K."/>
            <person name="Brown C.T."/>
            <person name="Hug L.A."/>
            <person name="Sharon I."/>
            <person name="Castelle C.J."/>
            <person name="Probst A.J."/>
            <person name="Thomas B.C."/>
            <person name="Singh A."/>
            <person name="Wilkins M.J."/>
            <person name="Karaoz U."/>
            <person name="Brodie E.L."/>
            <person name="Williams K.H."/>
            <person name="Hubbard S.S."/>
            <person name="Banfield J.F."/>
        </authorList>
    </citation>
    <scope>NUCLEOTIDE SEQUENCE [LARGE SCALE GENOMIC DNA]</scope>
</reference>
<organism evidence="1 2">
    <name type="scientific">Candidatus Doudnabacteria bacterium RIFCSPHIGHO2_02_FULL_46_11</name>
    <dbReference type="NCBI Taxonomy" id="1817832"/>
    <lineage>
        <taxon>Bacteria</taxon>
        <taxon>Candidatus Doudnaibacteriota</taxon>
    </lineage>
</organism>
<evidence type="ECO:0000313" key="1">
    <source>
        <dbReference type="EMBL" id="OGE84882.1"/>
    </source>
</evidence>
<sequence>MSNNNEVEAKIRTTDLTEQQEYAVRRSLDLPISPEMSQKFSTLGEVFFKRAAWLGLSKLGKLDT</sequence>
<comment type="caution">
    <text evidence="1">The sequence shown here is derived from an EMBL/GenBank/DDBJ whole genome shotgun (WGS) entry which is preliminary data.</text>
</comment>
<name>A0A1F5P4W1_9BACT</name>
<dbReference type="Proteomes" id="UP000176786">
    <property type="component" value="Unassembled WGS sequence"/>
</dbReference>